<accession>A0AA37PXR5</accession>
<reference evidence="3" key="2">
    <citation type="submission" date="2018-04" db="EMBL/GenBank/DDBJ databases">
        <title>Draft genome sequence of Mycobacterium montefiorense isolated from Japanese black salamander.</title>
        <authorList>
            <person name="Fukano H."/>
            <person name="Yoshida M."/>
            <person name="Shimizu A."/>
            <person name="Iwao H."/>
            <person name="Kurata O."/>
            <person name="Katayama Y."/>
            <person name="Omatsu T."/>
            <person name="Mizutani T."/>
            <person name="Wada S."/>
            <person name="Hoshino Y."/>
        </authorList>
    </citation>
    <scope>NUCLEOTIDE SEQUENCE [LARGE SCALE GENOMIC DNA]</scope>
    <source>
        <strain evidence="3">BS</strain>
    </source>
</reference>
<dbReference type="EMBL" id="BQYH01000074">
    <property type="protein sequence ID" value="GKU75373.1"/>
    <property type="molecule type" value="Genomic_DNA"/>
</dbReference>
<name>A0AA37PXR5_9MYCO</name>
<evidence type="ECO:0000313" key="3">
    <source>
        <dbReference type="Proteomes" id="UP000245060"/>
    </source>
</evidence>
<evidence type="ECO:0000313" key="2">
    <source>
        <dbReference type="EMBL" id="GKU75373.1"/>
    </source>
</evidence>
<comment type="caution">
    <text evidence="2">The sequence shown here is derived from an EMBL/GenBank/DDBJ whole genome shotgun (WGS) entry which is preliminary data.</text>
</comment>
<evidence type="ECO:0000313" key="4">
    <source>
        <dbReference type="Proteomes" id="UP001139505"/>
    </source>
</evidence>
<dbReference type="Proteomes" id="UP001139505">
    <property type="component" value="Unassembled WGS sequence"/>
</dbReference>
<reference evidence="1" key="1">
    <citation type="journal article" date="2018" name="Genome Announc.">
        <title>Draft Genome Sequence of Mycobacterium montefiorense Isolated from Japanese Black Salamander (Hynobius nigrescens).</title>
        <authorList>
            <person name="Fukano H."/>
            <person name="Yoshida M."/>
            <person name="Shimizu A."/>
            <person name="Iwao H."/>
            <person name="Katayama Y."/>
            <person name="Omatsu T."/>
            <person name="Mizutani T."/>
            <person name="Kurata O."/>
            <person name="Wada S."/>
            <person name="Hoshino Y."/>
        </authorList>
    </citation>
    <scope>NUCLEOTIDE SEQUENCE</scope>
    <source>
        <strain evidence="1">BS</strain>
    </source>
</reference>
<dbReference type="EMBL" id="BFCH01000001">
    <property type="protein sequence ID" value="GBG35813.1"/>
    <property type="molecule type" value="Genomic_DNA"/>
</dbReference>
<gene>
    <name evidence="1" type="ORF">MmonteBS_01850</name>
    <name evidence="2" type="ORF">NJB18185_51440</name>
</gene>
<protein>
    <submittedName>
        <fullName evidence="2">Uncharacterized protein</fullName>
    </submittedName>
</protein>
<dbReference type="Proteomes" id="UP000245060">
    <property type="component" value="Unassembled WGS sequence"/>
</dbReference>
<evidence type="ECO:0000313" key="1">
    <source>
        <dbReference type="EMBL" id="GBG35813.1"/>
    </source>
</evidence>
<reference evidence="2" key="3">
    <citation type="journal article" date="2022" name="Microbiol. Resour. Announc.">
        <title>Draft Genome Sequences of Eight Mycobacterium montefiorense Strains Isolated from Salamanders in Captivity.</title>
        <authorList>
            <person name="Komine T."/>
            <person name="Ihara H."/>
            <person name="Fukano H."/>
            <person name="Hoshino Y."/>
            <person name="Kurata O."/>
            <person name="Wada S."/>
        </authorList>
    </citation>
    <scope>NUCLEOTIDE SEQUENCE</scope>
    <source>
        <strain evidence="2">NJB18185</strain>
    </source>
</reference>
<dbReference type="AlphaFoldDB" id="A0AA37PXR5"/>
<keyword evidence="3" id="KW-1185">Reference proteome</keyword>
<sequence>MHQNRVLCAQNTCIENLAGSQDPVCPGSWVHVAGRCGIEDQAKELAGYVESGATWLSHQVMRDASYERVIEQYK</sequence>
<reference evidence="2" key="4">
    <citation type="submission" date="2022-04" db="EMBL/GenBank/DDBJ databases">
        <authorList>
            <person name="Komine T."/>
            <person name="Fukano H."/>
            <person name="Wada S."/>
        </authorList>
    </citation>
    <scope>NUCLEOTIDE SEQUENCE</scope>
    <source>
        <strain evidence="2">NJB18185</strain>
    </source>
</reference>
<organism evidence="2 4">
    <name type="scientific">Mycobacterium montefiorense</name>
    <dbReference type="NCBI Taxonomy" id="154654"/>
    <lineage>
        <taxon>Bacteria</taxon>
        <taxon>Bacillati</taxon>
        <taxon>Actinomycetota</taxon>
        <taxon>Actinomycetes</taxon>
        <taxon>Mycobacteriales</taxon>
        <taxon>Mycobacteriaceae</taxon>
        <taxon>Mycobacterium</taxon>
        <taxon>Mycobacterium simiae complex</taxon>
    </lineage>
</organism>
<proteinExistence type="predicted"/>